<sequence>MDLKEWEKRIAERNDITTHLIHLTKPYENGEIKILKEKKLIGSSTESGFVVGDKKAVCFQESPLYSLTQNIYFEQKLREEEKSKKIRYVGCGLLFKKTFVYKNQGRPVIYDKTEEAKKYLPKDQWWKIVNLNLGDENKIIDWSHEREWRVPDELEFELSDVSIIVPSSGGFKKIIEDCKNEGIDLINDVRTIINLADLFY</sequence>
<name>A0A399IKL3_9CLOT</name>
<gene>
    <name evidence="1" type="ORF">D2A34_17115</name>
</gene>
<dbReference type="AlphaFoldDB" id="A0A399IKL3"/>
<dbReference type="RefSeq" id="WP_119367391.1">
    <property type="nucleotide sequence ID" value="NZ_QXDJ01000004.1"/>
</dbReference>
<reference evidence="1 2" key="1">
    <citation type="submission" date="2018-08" db="EMBL/GenBank/DDBJ databases">
        <title>Genome of Clostridium chromiireducens C1, DSM12136.</title>
        <authorList>
            <person name="Xing M."/>
            <person name="Wei Y."/>
            <person name="Ang E.L."/>
            <person name="Zhao H."/>
            <person name="Zhang Y."/>
        </authorList>
    </citation>
    <scope>NUCLEOTIDE SEQUENCE [LARGE SCALE GENOMIC DNA]</scope>
    <source>
        <strain evidence="1 2">C1</strain>
    </source>
</reference>
<dbReference type="EMBL" id="QXDJ01000004">
    <property type="protein sequence ID" value="RII33461.1"/>
    <property type="molecule type" value="Genomic_DNA"/>
</dbReference>
<evidence type="ECO:0000313" key="1">
    <source>
        <dbReference type="EMBL" id="RII33461.1"/>
    </source>
</evidence>
<dbReference type="Proteomes" id="UP000265930">
    <property type="component" value="Unassembled WGS sequence"/>
</dbReference>
<evidence type="ECO:0000313" key="2">
    <source>
        <dbReference type="Proteomes" id="UP000265930"/>
    </source>
</evidence>
<proteinExistence type="predicted"/>
<accession>A0A399IKL3</accession>
<comment type="caution">
    <text evidence="1">The sequence shown here is derived from an EMBL/GenBank/DDBJ whole genome shotgun (WGS) entry which is preliminary data.</text>
</comment>
<organism evidence="1 2">
    <name type="scientific">Clostridium chromiireducens</name>
    <dbReference type="NCBI Taxonomy" id="225345"/>
    <lineage>
        <taxon>Bacteria</taxon>
        <taxon>Bacillati</taxon>
        <taxon>Bacillota</taxon>
        <taxon>Clostridia</taxon>
        <taxon>Eubacteriales</taxon>
        <taxon>Clostridiaceae</taxon>
        <taxon>Clostridium</taxon>
    </lineage>
</organism>
<protein>
    <submittedName>
        <fullName evidence="1">DUF2971 domain-containing protein</fullName>
    </submittedName>
</protein>